<comment type="caution">
    <text evidence="2">The sequence shown here is derived from an EMBL/GenBank/DDBJ whole genome shotgun (WGS) entry which is preliminary data.</text>
</comment>
<evidence type="ECO:0000313" key="2">
    <source>
        <dbReference type="EMBL" id="KAK0414000.1"/>
    </source>
</evidence>
<dbReference type="InterPro" id="IPR052861">
    <property type="entry name" value="BPTI/Kunitz_domain"/>
</dbReference>
<feature type="signal peptide" evidence="1">
    <location>
        <begin position="1"/>
        <end position="22"/>
    </location>
</feature>
<feature type="chain" id="PRO_5041247084" description="BPTI/Kunitz inhibitor domain-containing protein" evidence="1">
    <location>
        <begin position="23"/>
        <end position="182"/>
    </location>
</feature>
<dbReference type="PANTHER" id="PTHR47248">
    <property type="entry name" value="PROTEIN CBG06772"/>
    <property type="match status" value="1"/>
</dbReference>
<keyword evidence="3" id="KW-1185">Reference proteome</keyword>
<evidence type="ECO:0000313" key="3">
    <source>
        <dbReference type="Proteomes" id="UP001175271"/>
    </source>
</evidence>
<accession>A0AA39HYU4</accession>
<proteinExistence type="predicted"/>
<protein>
    <recommendedName>
        <fullName evidence="4">BPTI/Kunitz inhibitor domain-containing protein</fullName>
    </recommendedName>
</protein>
<evidence type="ECO:0008006" key="4">
    <source>
        <dbReference type="Google" id="ProtNLM"/>
    </source>
</evidence>
<sequence>MAARTFALFGICLFAITTSISGKGRPLPQPKQLFAHSAEWNVCFSFIQNGTNAGVFGFPTRAECERTVVMMDGGCIGPVEFVPLRSRFRTPLFRDSDCSEVLCPQTHFCKKGITLTCCNREFEKMIKDAESSKCPDGSKAAGLGRGKDFKVTFAKSCEDIICGKKQSCQQINAHFAKCCHTK</sequence>
<dbReference type="Proteomes" id="UP001175271">
    <property type="component" value="Unassembled WGS sequence"/>
</dbReference>
<keyword evidence="1" id="KW-0732">Signal</keyword>
<name>A0AA39HYU4_9BILA</name>
<reference evidence="2" key="1">
    <citation type="submission" date="2023-06" db="EMBL/GenBank/DDBJ databases">
        <title>Genomic analysis of the entomopathogenic nematode Steinernema hermaphroditum.</title>
        <authorList>
            <person name="Schwarz E.M."/>
            <person name="Heppert J.K."/>
            <person name="Baniya A."/>
            <person name="Schwartz H.T."/>
            <person name="Tan C.-H."/>
            <person name="Antoshechkin I."/>
            <person name="Sternberg P.W."/>
            <person name="Goodrich-Blair H."/>
            <person name="Dillman A.R."/>
        </authorList>
    </citation>
    <scope>NUCLEOTIDE SEQUENCE</scope>
    <source>
        <strain evidence="2">PS9179</strain>
        <tissue evidence="2">Whole animal</tissue>
    </source>
</reference>
<organism evidence="2 3">
    <name type="scientific">Steinernema hermaphroditum</name>
    <dbReference type="NCBI Taxonomy" id="289476"/>
    <lineage>
        <taxon>Eukaryota</taxon>
        <taxon>Metazoa</taxon>
        <taxon>Ecdysozoa</taxon>
        <taxon>Nematoda</taxon>
        <taxon>Chromadorea</taxon>
        <taxon>Rhabditida</taxon>
        <taxon>Tylenchina</taxon>
        <taxon>Panagrolaimomorpha</taxon>
        <taxon>Strongyloidoidea</taxon>
        <taxon>Steinernematidae</taxon>
        <taxon>Steinernema</taxon>
    </lineage>
</organism>
<evidence type="ECO:0000256" key="1">
    <source>
        <dbReference type="SAM" id="SignalP"/>
    </source>
</evidence>
<dbReference type="AlphaFoldDB" id="A0AA39HYU4"/>
<dbReference type="PANTHER" id="PTHR47248:SF7">
    <property type="entry name" value="BPTI_KUNITZ INHIBITOR DOMAIN-CONTAINING PROTEIN"/>
    <property type="match status" value="1"/>
</dbReference>
<dbReference type="EMBL" id="JAUCMV010000003">
    <property type="protein sequence ID" value="KAK0414000.1"/>
    <property type="molecule type" value="Genomic_DNA"/>
</dbReference>
<gene>
    <name evidence="2" type="ORF">QR680_007101</name>
</gene>